<sequence>MGVSRNGGAHHVADTEDECSFFPGQLHGCQRIGGFSRLGDGDDDIILMNYRLTVAKLGRVLHLHRDTGKLLDSIHAYLCRMPGGSTGGYDDAAGI</sequence>
<reference evidence="1" key="1">
    <citation type="submission" date="2019-08" db="EMBL/GenBank/DDBJ databases">
        <authorList>
            <person name="Kucharzyk K."/>
            <person name="Murdoch R.W."/>
            <person name="Higgins S."/>
            <person name="Loffler F."/>
        </authorList>
    </citation>
    <scope>NUCLEOTIDE SEQUENCE</scope>
</reference>
<name>A0A645H7U3_9ZZZZ</name>
<proteinExistence type="predicted"/>
<evidence type="ECO:0000313" key="1">
    <source>
        <dbReference type="EMBL" id="MPN34750.1"/>
    </source>
</evidence>
<accession>A0A645H7U3</accession>
<dbReference type="AlphaFoldDB" id="A0A645H7U3"/>
<comment type="caution">
    <text evidence="1">The sequence shown here is derived from an EMBL/GenBank/DDBJ whole genome shotgun (WGS) entry which is preliminary data.</text>
</comment>
<protein>
    <submittedName>
        <fullName evidence="1">Uncharacterized protein</fullName>
    </submittedName>
</protein>
<dbReference type="EMBL" id="VSSQ01087942">
    <property type="protein sequence ID" value="MPN34750.1"/>
    <property type="molecule type" value="Genomic_DNA"/>
</dbReference>
<gene>
    <name evidence="1" type="ORF">SDC9_182244</name>
</gene>
<organism evidence="1">
    <name type="scientific">bioreactor metagenome</name>
    <dbReference type="NCBI Taxonomy" id="1076179"/>
    <lineage>
        <taxon>unclassified sequences</taxon>
        <taxon>metagenomes</taxon>
        <taxon>ecological metagenomes</taxon>
    </lineage>
</organism>